<dbReference type="Proteomes" id="UP000324595">
    <property type="component" value="Unassembled WGS sequence"/>
</dbReference>
<organism evidence="2 3">
    <name type="scientific">Fodinibius salinus</name>
    <dbReference type="NCBI Taxonomy" id="860790"/>
    <lineage>
        <taxon>Bacteria</taxon>
        <taxon>Pseudomonadati</taxon>
        <taxon>Balneolota</taxon>
        <taxon>Balneolia</taxon>
        <taxon>Balneolales</taxon>
        <taxon>Balneolaceae</taxon>
        <taxon>Fodinibius</taxon>
    </lineage>
</organism>
<evidence type="ECO:0000313" key="3">
    <source>
        <dbReference type="Proteomes" id="UP000324595"/>
    </source>
</evidence>
<protein>
    <submittedName>
        <fullName evidence="2">Endonuclease/Exonuclease/phosphatase family protein</fullName>
    </submittedName>
</protein>
<dbReference type="SUPFAM" id="SSF56219">
    <property type="entry name" value="DNase I-like"/>
    <property type="match status" value="1"/>
</dbReference>
<dbReference type="GO" id="GO:0004527">
    <property type="term" value="F:exonuclease activity"/>
    <property type="evidence" value="ECO:0007669"/>
    <property type="project" value="UniProtKB-KW"/>
</dbReference>
<keyword evidence="2" id="KW-0269">Exonuclease</keyword>
<reference evidence="2 3" key="1">
    <citation type="submission" date="2019-07" db="EMBL/GenBank/DDBJ databases">
        <title>Genomic Encyclopedia of Archaeal and Bacterial Type Strains, Phase II (KMG-II): from individual species to whole genera.</title>
        <authorList>
            <person name="Goeker M."/>
        </authorList>
    </citation>
    <scope>NUCLEOTIDE SEQUENCE [LARGE SCALE GENOMIC DNA]</scope>
    <source>
        <strain evidence="2 3">DSM 21935</strain>
    </source>
</reference>
<evidence type="ECO:0000259" key="1">
    <source>
        <dbReference type="Pfam" id="PF03372"/>
    </source>
</evidence>
<dbReference type="InterPro" id="IPR036691">
    <property type="entry name" value="Endo/exonu/phosph_ase_sf"/>
</dbReference>
<dbReference type="Gene3D" id="3.60.10.10">
    <property type="entry name" value="Endonuclease/exonuclease/phosphatase"/>
    <property type="match status" value="1"/>
</dbReference>
<dbReference type="Pfam" id="PF03372">
    <property type="entry name" value="Exo_endo_phos"/>
    <property type="match status" value="1"/>
</dbReference>
<keyword evidence="2" id="KW-0255">Endonuclease</keyword>
<gene>
    <name evidence="2" type="ORF">LX73_0860</name>
</gene>
<dbReference type="RefSeq" id="WP_148898216.1">
    <property type="nucleotide sequence ID" value="NZ_VNHY01000001.1"/>
</dbReference>
<evidence type="ECO:0000313" key="2">
    <source>
        <dbReference type="EMBL" id="TYP95552.1"/>
    </source>
</evidence>
<keyword evidence="3" id="KW-1185">Reference proteome</keyword>
<dbReference type="EMBL" id="VNHY01000001">
    <property type="protein sequence ID" value="TYP95552.1"/>
    <property type="molecule type" value="Genomic_DNA"/>
</dbReference>
<keyword evidence="2" id="KW-0378">Hydrolase</keyword>
<dbReference type="GO" id="GO:0004519">
    <property type="term" value="F:endonuclease activity"/>
    <property type="evidence" value="ECO:0007669"/>
    <property type="project" value="UniProtKB-KW"/>
</dbReference>
<keyword evidence="2" id="KW-0540">Nuclease</keyword>
<sequence>MKHTDFSFVFIFFLVFALISGCGTEYQPSEEDKEDQEPQEETNLPTTDAVAADANLDAVTWNLLGYGTGFTGPSDTLQQTKNIISVIDSLDADLYAFQEVAGQRDLDKIVDQMKEFKGFVTDFVPRSQKMAVAYNTNTIDSLEAGSIKNVANISNNDWSYYWASGRIPLYFRFNYTFGNTTKEFYAVVIHGKASAEYEAYQRRKKAAEGLYTYLQNNKPDANIILLGDYNDDVDKSIYSSEDQNGNEVYQQTPYYNFVNDTQNFEVITKKFSDTDESASVNYSDIVDHITMSDELSNLYVDNSTDIYKEPQSFITNYGTTTSDHLPVSAAFDITASN</sequence>
<comment type="caution">
    <text evidence="2">The sequence shown here is derived from an EMBL/GenBank/DDBJ whole genome shotgun (WGS) entry which is preliminary data.</text>
</comment>
<dbReference type="InterPro" id="IPR005135">
    <property type="entry name" value="Endo/exonuclease/phosphatase"/>
</dbReference>
<name>A0A5D3YPB8_9BACT</name>
<feature type="domain" description="Endonuclease/exonuclease/phosphatase" evidence="1">
    <location>
        <begin position="59"/>
        <end position="293"/>
    </location>
</feature>
<dbReference type="PROSITE" id="PS51257">
    <property type="entry name" value="PROKAR_LIPOPROTEIN"/>
    <property type="match status" value="1"/>
</dbReference>
<proteinExistence type="predicted"/>
<dbReference type="OrthoDB" id="5500612at2"/>
<accession>A0A5D3YPB8</accession>
<dbReference type="AlphaFoldDB" id="A0A5D3YPB8"/>